<comment type="caution">
    <text evidence="2">The sequence shown here is derived from an EMBL/GenBank/DDBJ whole genome shotgun (WGS) entry which is preliminary data.</text>
</comment>
<protein>
    <recommendedName>
        <fullName evidence="1">DUF7946 domain-containing protein</fullName>
    </recommendedName>
</protein>
<evidence type="ECO:0000313" key="2">
    <source>
        <dbReference type="EMBL" id="TCP60673.1"/>
    </source>
</evidence>
<reference evidence="2 3" key="1">
    <citation type="submission" date="2019-03" db="EMBL/GenBank/DDBJ databases">
        <title>Genomic Encyclopedia of Type Strains, Phase IV (KMG-IV): sequencing the most valuable type-strain genomes for metagenomic binning, comparative biology and taxonomic classification.</title>
        <authorList>
            <person name="Goeker M."/>
        </authorList>
    </citation>
    <scope>NUCLEOTIDE SEQUENCE [LARGE SCALE GENOMIC DNA]</scope>
    <source>
        <strain evidence="2 3">DSM 24766</strain>
    </source>
</reference>
<organism evidence="2 3">
    <name type="scientific">Rhodovulum bhavnagarense</name>
    <dbReference type="NCBI Taxonomy" id="992286"/>
    <lineage>
        <taxon>Bacteria</taxon>
        <taxon>Pseudomonadati</taxon>
        <taxon>Pseudomonadota</taxon>
        <taxon>Alphaproteobacteria</taxon>
        <taxon>Rhodobacterales</taxon>
        <taxon>Paracoccaceae</taxon>
        <taxon>Rhodovulum</taxon>
    </lineage>
</organism>
<dbReference type="AlphaFoldDB" id="A0A4R2RCY5"/>
<dbReference type="Pfam" id="PF25678">
    <property type="entry name" value="DUF7946"/>
    <property type="match status" value="1"/>
</dbReference>
<feature type="domain" description="DUF7946" evidence="1">
    <location>
        <begin position="9"/>
        <end position="189"/>
    </location>
</feature>
<name>A0A4R2RCY5_9RHOB</name>
<keyword evidence="3" id="KW-1185">Reference proteome</keyword>
<dbReference type="InterPro" id="IPR057706">
    <property type="entry name" value="DUF7946"/>
</dbReference>
<dbReference type="Proteomes" id="UP000295050">
    <property type="component" value="Unassembled WGS sequence"/>
</dbReference>
<evidence type="ECO:0000259" key="1">
    <source>
        <dbReference type="Pfam" id="PF25678"/>
    </source>
</evidence>
<accession>A0A4R2RCY5</accession>
<sequence>MVALSEHRIKIRYTGGLADENVLPGYDGATSIDGITRALHLATHAYMTGEVTTRAPAMKGASIHIKPARQGSFLFELIVLMETYPATSTAAVAIGAPMFYDFIKTAFKRATGCLDAEPETASLKKLYQRKEPPPLKKPPVDFDELSEILEGSLQDAHRPIGDEGTITSMSIGTPRTELVTFNLETKDWVNTQEESIGLEVVRGNVTRYNSLSRNARVFVDQFNRVIPIRPDGDFSIGNLPLLTWSLHGSNTGTRNKLDMRVRRVSSASGKVKRLLLVDCQRAPEQ</sequence>
<dbReference type="EMBL" id="SLXU01000008">
    <property type="protein sequence ID" value="TCP60673.1"/>
    <property type="molecule type" value="Genomic_DNA"/>
</dbReference>
<proteinExistence type="predicted"/>
<evidence type="ECO:0000313" key="3">
    <source>
        <dbReference type="Proteomes" id="UP000295050"/>
    </source>
</evidence>
<gene>
    <name evidence="2" type="ORF">EV663_10829</name>
</gene>